<evidence type="ECO:0000313" key="2">
    <source>
        <dbReference type="Proteomes" id="UP001159428"/>
    </source>
</evidence>
<gene>
    <name evidence="1" type="ORF">PMEA_00017277</name>
</gene>
<organism evidence="1 2">
    <name type="scientific">Pocillopora meandrina</name>
    <dbReference type="NCBI Taxonomy" id="46732"/>
    <lineage>
        <taxon>Eukaryota</taxon>
        <taxon>Metazoa</taxon>
        <taxon>Cnidaria</taxon>
        <taxon>Anthozoa</taxon>
        <taxon>Hexacorallia</taxon>
        <taxon>Scleractinia</taxon>
        <taxon>Astrocoeniina</taxon>
        <taxon>Pocilloporidae</taxon>
        <taxon>Pocillopora</taxon>
    </lineage>
</organism>
<accession>A0AAU9VSJ5</accession>
<sequence>MDGQEVKTEFYLGDDYKFILLMLGLKGATFNYACAYYNTPPSARTLKEISEMSKKSRENYCCDKQPILNIPLDHIVVDELHLMLRITDILIGNLVQECLDWD</sequence>
<dbReference type="PANTHER" id="PTHR31424:SF3">
    <property type="entry name" value="RING-TYPE DOMAIN-CONTAINING PROTEIN"/>
    <property type="match status" value="1"/>
</dbReference>
<name>A0AAU9VSJ5_9CNID</name>
<dbReference type="EMBL" id="CALNXJ010000003">
    <property type="protein sequence ID" value="CAH3035392.1"/>
    <property type="molecule type" value="Genomic_DNA"/>
</dbReference>
<evidence type="ECO:0008006" key="3">
    <source>
        <dbReference type="Google" id="ProtNLM"/>
    </source>
</evidence>
<dbReference type="Proteomes" id="UP001159428">
    <property type="component" value="Unassembled WGS sequence"/>
</dbReference>
<dbReference type="AlphaFoldDB" id="A0AAU9VSJ5"/>
<keyword evidence="2" id="KW-1185">Reference proteome</keyword>
<evidence type="ECO:0000313" key="1">
    <source>
        <dbReference type="EMBL" id="CAH3035392.1"/>
    </source>
</evidence>
<comment type="caution">
    <text evidence="1">The sequence shown here is derived from an EMBL/GenBank/DDBJ whole genome shotgun (WGS) entry which is preliminary data.</text>
</comment>
<reference evidence="1 2" key="1">
    <citation type="submission" date="2022-05" db="EMBL/GenBank/DDBJ databases">
        <authorList>
            <consortium name="Genoscope - CEA"/>
            <person name="William W."/>
        </authorList>
    </citation>
    <scope>NUCLEOTIDE SEQUENCE [LARGE SCALE GENOMIC DNA]</scope>
</reference>
<dbReference type="PANTHER" id="PTHR31424">
    <property type="entry name" value="PROTEIN CBG23806"/>
    <property type="match status" value="1"/>
</dbReference>
<protein>
    <recommendedName>
        <fullName evidence="3">DNA helicase</fullName>
    </recommendedName>
</protein>
<feature type="non-terminal residue" evidence="1">
    <location>
        <position position="102"/>
    </location>
</feature>
<proteinExistence type="predicted"/>